<keyword evidence="1" id="KW-0472">Membrane</keyword>
<feature type="transmembrane region" description="Helical" evidence="1">
    <location>
        <begin position="40"/>
        <end position="56"/>
    </location>
</feature>
<evidence type="ECO:0000313" key="4">
    <source>
        <dbReference type="Proteomes" id="UP000593737"/>
    </source>
</evidence>
<feature type="transmembrane region" description="Helical" evidence="1">
    <location>
        <begin position="63"/>
        <end position="81"/>
    </location>
</feature>
<sequence>MNRPFDHHQTKAIRAHPIVLGTLTIVTLAGTFLIDTGLSDGAAAWAPYCIAIVLALQWKGAAAIAPVTISALILLVAGFLLEPPGDLQSETTNRAIGAATLTVLALVCLYIDSRRSKHRKTFTATISRMTQLQLFVDGLKKAAIALTDLRGRVTEWNQAAQKLTGHPIEQVIGQPVFRVFLSLETRTGGWSKTYRSARMEGAAIHKTVYHQQDGSLTYVNIMVRPLRNKVGRLHGYALTLHGQ</sequence>
<dbReference type="EMBL" id="CP047423">
    <property type="protein sequence ID" value="QPD04411.1"/>
    <property type="molecule type" value="Genomic_DNA"/>
</dbReference>
<dbReference type="Pfam" id="PF00989">
    <property type="entry name" value="PAS"/>
    <property type="match status" value="1"/>
</dbReference>
<keyword evidence="1" id="KW-0812">Transmembrane</keyword>
<dbReference type="SUPFAM" id="SSF55785">
    <property type="entry name" value="PYP-like sensor domain (PAS domain)"/>
    <property type="match status" value="1"/>
</dbReference>
<evidence type="ECO:0000259" key="2">
    <source>
        <dbReference type="PROSITE" id="PS50112"/>
    </source>
</evidence>
<dbReference type="Gene3D" id="3.30.450.20">
    <property type="entry name" value="PAS domain"/>
    <property type="match status" value="1"/>
</dbReference>
<feature type="domain" description="PAS" evidence="2">
    <location>
        <begin position="128"/>
        <end position="186"/>
    </location>
</feature>
<proteinExistence type="predicted"/>
<dbReference type="PROSITE" id="PS50112">
    <property type="entry name" value="PAS"/>
    <property type="match status" value="1"/>
</dbReference>
<protein>
    <recommendedName>
        <fullName evidence="2">PAS domain-containing protein</fullName>
    </recommendedName>
</protein>
<feature type="transmembrane region" description="Helical" evidence="1">
    <location>
        <begin position="12"/>
        <end position="34"/>
    </location>
</feature>
<accession>A0A7S8IZM6</accession>
<dbReference type="Proteomes" id="UP000593737">
    <property type="component" value="Chromosome"/>
</dbReference>
<dbReference type="NCBIfam" id="TIGR00229">
    <property type="entry name" value="sensory_box"/>
    <property type="match status" value="1"/>
</dbReference>
<name>A0A7S8IZM6_9BACT</name>
<dbReference type="InterPro" id="IPR013767">
    <property type="entry name" value="PAS_fold"/>
</dbReference>
<feature type="transmembrane region" description="Helical" evidence="1">
    <location>
        <begin position="93"/>
        <end position="111"/>
    </location>
</feature>
<reference evidence="3 4" key="1">
    <citation type="journal article" date="2020" name="ISME J.">
        <title>Enrichment and physiological characterization of a novel comammox Nitrospira indicates ammonium inhibition of complete nitrification.</title>
        <authorList>
            <person name="Sakoula D."/>
            <person name="Koch H."/>
            <person name="Frank J."/>
            <person name="Jetten M.S.M."/>
            <person name="van Kessel M.A.H.J."/>
            <person name="Lucker S."/>
        </authorList>
    </citation>
    <scope>NUCLEOTIDE SEQUENCE [LARGE SCALE GENOMIC DNA]</scope>
    <source>
        <strain evidence="3">Comreactor17</strain>
    </source>
</reference>
<organism evidence="3 4">
    <name type="scientific">Candidatus Nitrospira kreftii</name>
    <dbReference type="NCBI Taxonomy" id="2652173"/>
    <lineage>
        <taxon>Bacteria</taxon>
        <taxon>Pseudomonadati</taxon>
        <taxon>Nitrospirota</taxon>
        <taxon>Nitrospiria</taxon>
        <taxon>Nitrospirales</taxon>
        <taxon>Nitrospiraceae</taxon>
        <taxon>Nitrospira</taxon>
    </lineage>
</organism>
<dbReference type="CDD" id="cd00130">
    <property type="entry name" value="PAS"/>
    <property type="match status" value="1"/>
</dbReference>
<gene>
    <name evidence="3" type="ORF">Nkreftii_002185</name>
</gene>
<dbReference type="AlphaFoldDB" id="A0A7S8IZM6"/>
<dbReference type="KEGG" id="nkf:Nkreftii_002185"/>
<dbReference type="InterPro" id="IPR035965">
    <property type="entry name" value="PAS-like_dom_sf"/>
</dbReference>
<dbReference type="GO" id="GO:0006355">
    <property type="term" value="P:regulation of DNA-templated transcription"/>
    <property type="evidence" value="ECO:0007669"/>
    <property type="project" value="InterPro"/>
</dbReference>
<keyword evidence="1" id="KW-1133">Transmembrane helix</keyword>
<evidence type="ECO:0000313" key="3">
    <source>
        <dbReference type="EMBL" id="QPD04411.1"/>
    </source>
</evidence>
<evidence type="ECO:0000256" key="1">
    <source>
        <dbReference type="SAM" id="Phobius"/>
    </source>
</evidence>
<dbReference type="InterPro" id="IPR000014">
    <property type="entry name" value="PAS"/>
</dbReference>